<gene>
    <name evidence="5" type="ORF">MP11Mi_04880</name>
</gene>
<evidence type="ECO:0000256" key="3">
    <source>
        <dbReference type="RuleBase" id="RU003457"/>
    </source>
</evidence>
<feature type="binding site" evidence="2">
    <location>
        <position position="59"/>
    </location>
    <ligand>
        <name>Fe cation</name>
        <dbReference type="ChEBI" id="CHEBI:24875"/>
    </ligand>
</feature>
<feature type="binding site" evidence="2">
    <location>
        <position position="101"/>
    </location>
    <ligand>
        <name>Fe cation</name>
        <dbReference type="ChEBI" id="CHEBI:24875"/>
    </ligand>
</feature>
<dbReference type="InterPro" id="IPR014710">
    <property type="entry name" value="RmlC-like_jellyroll"/>
</dbReference>
<name>A0AA97CUH9_9ACTN</name>
<comment type="cofactor">
    <cofactor evidence="2">
        <name>Fe cation</name>
        <dbReference type="ChEBI" id="CHEBI:24875"/>
    </cofactor>
    <text evidence="2">Binds 1 Fe cation per subunit.</text>
</comment>
<dbReference type="PIRSF" id="PIRSF006232">
    <property type="entry name" value="Pirin"/>
    <property type="match status" value="1"/>
</dbReference>
<organism evidence="5">
    <name type="scientific">Gordonia sp. MP11Mi</name>
    <dbReference type="NCBI Taxonomy" id="3022769"/>
    <lineage>
        <taxon>Bacteria</taxon>
        <taxon>Bacillati</taxon>
        <taxon>Actinomycetota</taxon>
        <taxon>Actinomycetes</taxon>
        <taxon>Mycobacteriales</taxon>
        <taxon>Gordoniaceae</taxon>
        <taxon>Gordonia</taxon>
    </lineage>
</organism>
<dbReference type="Gene3D" id="2.60.120.10">
    <property type="entry name" value="Jelly Rolls"/>
    <property type="match status" value="1"/>
</dbReference>
<dbReference type="EC" id="1.13.11.24" evidence="5"/>
<sequence length="252" mass="26825">MITVIASADRHHWANEWLTSRQSFPATGNYDLFGNAHGVLVVHNDDVVDPGEGLDAHHHENMEIITWVLDGAVTHRDSVGNTTTLQAGTLGAMSAGTGITHGEANASTRAEGRPLRVVQMWVAPHTDGLPPRQSEHRFDDALEAGRPVVVASGRPEHAGSNAAPIANRFAALHIARPLPGTGVTLPAAPFGHLYLARGSAAIDVDGEHHALRDGDAVRLTDSGEVQVTAACDAVRSEILYWEMHASFDLMGS</sequence>
<comment type="similarity">
    <text evidence="1 3">Belongs to the pirin family.</text>
</comment>
<dbReference type="Pfam" id="PF02678">
    <property type="entry name" value="Pirin"/>
    <property type="match status" value="1"/>
</dbReference>
<dbReference type="InterPro" id="IPR011051">
    <property type="entry name" value="RmlC_Cupin_sf"/>
</dbReference>
<protein>
    <submittedName>
        <fullName evidence="5">Quercetin 2,3-dioxygenase</fullName>
        <ecNumber evidence="5">1.13.11.24</ecNumber>
    </submittedName>
</protein>
<dbReference type="GO" id="GO:0046872">
    <property type="term" value="F:metal ion binding"/>
    <property type="evidence" value="ECO:0007669"/>
    <property type="project" value="UniProtKB-KW"/>
</dbReference>
<keyword evidence="2" id="KW-0408">Iron</keyword>
<dbReference type="SUPFAM" id="SSF51182">
    <property type="entry name" value="RmlC-like cupins"/>
    <property type="match status" value="1"/>
</dbReference>
<dbReference type="RefSeq" id="WP_420040736.1">
    <property type="nucleotide sequence ID" value="NZ_CP128986.1"/>
</dbReference>
<evidence type="ECO:0000256" key="2">
    <source>
        <dbReference type="PIRSR" id="PIRSR006232-1"/>
    </source>
</evidence>
<reference evidence="5" key="1">
    <citation type="submission" date="2023-06" db="EMBL/GenBank/DDBJ databases">
        <title>Gordonia sp. nov. and Pseudochrobactrum sp. nov., two species isolated from the burying beetle Nicrophorus vespilloides.</title>
        <authorList>
            <person name="Poehlein A."/>
            <person name="Guzman J."/>
            <person name="Daniel R."/>
            <person name="Vilcinskas A."/>
        </authorList>
    </citation>
    <scope>NUCLEOTIDE SEQUENCE</scope>
    <source>
        <strain evidence="5">MP11Mi</strain>
    </source>
</reference>
<feature type="domain" description="Pirin N-terminal" evidence="4">
    <location>
        <begin position="16"/>
        <end position="122"/>
    </location>
</feature>
<dbReference type="EMBL" id="CP128986">
    <property type="protein sequence ID" value="WOC11420.1"/>
    <property type="molecule type" value="Genomic_DNA"/>
</dbReference>
<evidence type="ECO:0000313" key="5">
    <source>
        <dbReference type="EMBL" id="WOC11420.1"/>
    </source>
</evidence>
<dbReference type="InterPro" id="IPR012093">
    <property type="entry name" value="Pirin"/>
</dbReference>
<dbReference type="PANTHER" id="PTHR43212">
    <property type="entry name" value="QUERCETIN 2,3-DIOXYGENASE"/>
    <property type="match status" value="1"/>
</dbReference>
<feature type="binding site" evidence="2">
    <location>
        <position position="103"/>
    </location>
    <ligand>
        <name>Fe cation</name>
        <dbReference type="ChEBI" id="CHEBI:24875"/>
    </ligand>
</feature>
<feature type="binding site" evidence="2">
    <location>
        <position position="57"/>
    </location>
    <ligand>
        <name>Fe cation</name>
        <dbReference type="ChEBI" id="CHEBI:24875"/>
    </ligand>
</feature>
<dbReference type="GO" id="GO:0008127">
    <property type="term" value="F:quercetin 2,3-dioxygenase activity"/>
    <property type="evidence" value="ECO:0007669"/>
    <property type="project" value="UniProtKB-EC"/>
</dbReference>
<proteinExistence type="inferred from homology"/>
<dbReference type="InterPro" id="IPR003829">
    <property type="entry name" value="Pirin_N_dom"/>
</dbReference>
<accession>A0AA97CUH9</accession>
<evidence type="ECO:0000259" key="4">
    <source>
        <dbReference type="Pfam" id="PF02678"/>
    </source>
</evidence>
<dbReference type="PANTHER" id="PTHR43212:SF3">
    <property type="entry name" value="QUERCETIN 2,3-DIOXYGENASE"/>
    <property type="match status" value="1"/>
</dbReference>
<keyword evidence="5" id="KW-0560">Oxidoreductase</keyword>
<evidence type="ECO:0000256" key="1">
    <source>
        <dbReference type="ARBA" id="ARBA00008416"/>
    </source>
</evidence>
<dbReference type="AlphaFoldDB" id="A0AA97CUH9"/>
<keyword evidence="2" id="KW-0479">Metal-binding</keyword>